<evidence type="ECO:0000313" key="1">
    <source>
        <dbReference type="EMBL" id="MCX2802268.1"/>
    </source>
</evidence>
<organism evidence="1 2">
    <name type="scientific">Microbulbifer thermotolerans</name>
    <dbReference type="NCBI Taxonomy" id="252514"/>
    <lineage>
        <taxon>Bacteria</taxon>
        <taxon>Pseudomonadati</taxon>
        <taxon>Pseudomonadota</taxon>
        <taxon>Gammaproteobacteria</taxon>
        <taxon>Cellvibrionales</taxon>
        <taxon>Microbulbiferaceae</taxon>
        <taxon>Microbulbifer</taxon>
    </lineage>
</organism>
<protein>
    <submittedName>
        <fullName evidence="1">Uncharacterized protein</fullName>
    </submittedName>
</protein>
<accession>A0AB35HYZ3</accession>
<dbReference type="EMBL" id="JAPHQB010000015">
    <property type="protein sequence ID" value="MCX2802268.1"/>
    <property type="molecule type" value="Genomic_DNA"/>
</dbReference>
<proteinExistence type="predicted"/>
<reference evidence="1" key="1">
    <citation type="submission" date="2022-11" db="EMBL/GenBank/DDBJ databases">
        <title>Chitin-degrading and fungicidal potential of chitinolytic bacterial strains from marine environment of the Pacific Ocean regions.</title>
        <authorList>
            <person name="Pentekhina I."/>
            <person name="Nedashkovskaya O."/>
            <person name="Seitkalieva A."/>
            <person name="Podvolotskaya A."/>
            <person name="Tekutyeva L."/>
            <person name="Balabanova L."/>
        </authorList>
    </citation>
    <scope>NUCLEOTIDE SEQUENCE</scope>
    <source>
        <strain evidence="1">KMM 6838</strain>
    </source>
</reference>
<dbReference type="AlphaFoldDB" id="A0AB35HYZ3"/>
<comment type="caution">
    <text evidence="1">The sequence shown here is derived from an EMBL/GenBank/DDBJ whole genome shotgun (WGS) entry which is preliminary data.</text>
</comment>
<dbReference type="RefSeq" id="WP_266066249.1">
    <property type="nucleotide sequence ID" value="NZ_JAPHQB010000015.1"/>
</dbReference>
<name>A0AB35HYZ3_MICTH</name>
<sequence>MRILNLTQHCATPDQLAAGVIDLPEEFRQELLELLTFEQLPDADELKRRAWRVVCLADHYVGAAAMIGGAPFFMAPLESALRRAGWRVLYAFSRRESVEETQPDGSVRKTNVFRHVGFVEASDPTPRATA</sequence>
<gene>
    <name evidence="1" type="ORF">OQJ68_10770</name>
</gene>
<evidence type="ECO:0000313" key="2">
    <source>
        <dbReference type="Proteomes" id="UP001209730"/>
    </source>
</evidence>
<dbReference type="Proteomes" id="UP001209730">
    <property type="component" value="Unassembled WGS sequence"/>
</dbReference>